<proteinExistence type="predicted"/>
<protein>
    <submittedName>
        <fullName evidence="2">Uncharacterized protein</fullName>
    </submittedName>
</protein>
<evidence type="ECO:0000313" key="2">
    <source>
        <dbReference type="EMBL" id="QHS92013.1"/>
    </source>
</evidence>
<keyword evidence="1" id="KW-0472">Membrane</keyword>
<name>A0A6C0BL34_9ZZZZ</name>
<accession>A0A6C0BL34</accession>
<organism evidence="2">
    <name type="scientific">viral metagenome</name>
    <dbReference type="NCBI Taxonomy" id="1070528"/>
    <lineage>
        <taxon>unclassified sequences</taxon>
        <taxon>metagenomes</taxon>
        <taxon>organismal metagenomes</taxon>
    </lineage>
</organism>
<keyword evidence="1" id="KW-0812">Transmembrane</keyword>
<dbReference type="EMBL" id="MN739167">
    <property type="protein sequence ID" value="QHS92013.1"/>
    <property type="molecule type" value="Genomic_DNA"/>
</dbReference>
<reference evidence="2" key="1">
    <citation type="journal article" date="2020" name="Nature">
        <title>Giant virus diversity and host interactions through global metagenomics.</title>
        <authorList>
            <person name="Schulz F."/>
            <person name="Roux S."/>
            <person name="Paez-Espino D."/>
            <person name="Jungbluth S."/>
            <person name="Walsh D.A."/>
            <person name="Denef V.J."/>
            <person name="McMahon K.D."/>
            <person name="Konstantinidis K.T."/>
            <person name="Eloe-Fadrosh E.A."/>
            <person name="Kyrpides N.C."/>
            <person name="Woyke T."/>
        </authorList>
    </citation>
    <scope>NUCLEOTIDE SEQUENCE</scope>
    <source>
        <strain evidence="2">GVMAG-M-3300013285-6</strain>
    </source>
</reference>
<sequence>MRLSPFQIGVLVLLAFLLGYIMRPSMEPFETLDAKSPGDPECSQCGGTSPCSSHPEDRGQCPKCPPYPDMSKYVLKSSIPPTPAAPDMKNYMLKTECPPVPDLSQYVLKSSMPKQEPIIIDNSACKGGNCGECPPCPRPRCPEVKCPEPVTCPTCAPCPRAECPQQTVKCKAETKGDSSTVRPFLAPLGMGMFGGY</sequence>
<keyword evidence="1" id="KW-1133">Transmembrane helix</keyword>
<feature type="transmembrane region" description="Helical" evidence="1">
    <location>
        <begin position="6"/>
        <end position="22"/>
    </location>
</feature>
<evidence type="ECO:0000256" key="1">
    <source>
        <dbReference type="SAM" id="Phobius"/>
    </source>
</evidence>
<dbReference type="AlphaFoldDB" id="A0A6C0BL34"/>